<evidence type="ECO:0000313" key="4">
    <source>
        <dbReference type="Proteomes" id="UP001627154"/>
    </source>
</evidence>
<sequence>MSLGDETNFVVIEWVKFFFRDGKKAVELVPASWISCKDDQWFCQYPDEDDYEHVEDWVLRSKKPKKKWSSSKVKIIKEAKTHASGLRRLEKSFQHISFISSEDDSPSDIGQSSSILTKLNSVSSIEEAYNVFKNLRQNLKNRLDTAKSNYIRSRIDEVASPNDYWRILKNLGLSSHGHPSPLLHFSPETLCEHYAGVSSATPPFLMDEVDQTCSEPLRDATAIFSLRPVSYKDVARALRRCASSGCGADGLPSSAIRLTSPALCKYVMQLANAFFATGVFPSDWKRTKIIALSKSSSPESPSDMRPISMLSELSKVLERLAHAQLSAYLTEHQLLDTRQHGFRPQHSTQTALLELTDSVRLAVVKRMITLLVSFDFSTAFNTIDHLLLVRKLRSIGCDGQTVRWFASYLSGRSIGDQREDGSLTSDRQITSGMPQGSVLSPLLFSIFINDLPEVLRKSRHIIYADDTQIYELGSVKWTEAKSHKNDCNLSWQLVIHVPYRL</sequence>
<protein>
    <recommendedName>
        <fullName evidence="2">Reverse transcriptase domain-containing protein</fullName>
    </recommendedName>
</protein>
<keyword evidence="4" id="KW-1185">Reference proteome</keyword>
<evidence type="ECO:0000313" key="3">
    <source>
        <dbReference type="EMBL" id="KAL3386387.1"/>
    </source>
</evidence>
<evidence type="ECO:0000259" key="2">
    <source>
        <dbReference type="PROSITE" id="PS50878"/>
    </source>
</evidence>
<evidence type="ECO:0000256" key="1">
    <source>
        <dbReference type="SAM" id="Coils"/>
    </source>
</evidence>
<organism evidence="3 4">
    <name type="scientific">Trichogramma kaykai</name>
    <dbReference type="NCBI Taxonomy" id="54128"/>
    <lineage>
        <taxon>Eukaryota</taxon>
        <taxon>Metazoa</taxon>
        <taxon>Ecdysozoa</taxon>
        <taxon>Arthropoda</taxon>
        <taxon>Hexapoda</taxon>
        <taxon>Insecta</taxon>
        <taxon>Pterygota</taxon>
        <taxon>Neoptera</taxon>
        <taxon>Endopterygota</taxon>
        <taxon>Hymenoptera</taxon>
        <taxon>Apocrita</taxon>
        <taxon>Proctotrupomorpha</taxon>
        <taxon>Chalcidoidea</taxon>
        <taxon>Trichogrammatidae</taxon>
        <taxon>Trichogramma</taxon>
    </lineage>
</organism>
<gene>
    <name evidence="3" type="ORF">TKK_018244</name>
</gene>
<name>A0ABD2W0E5_9HYME</name>
<dbReference type="Proteomes" id="UP001627154">
    <property type="component" value="Unassembled WGS sequence"/>
</dbReference>
<reference evidence="3 4" key="1">
    <citation type="journal article" date="2024" name="bioRxiv">
        <title>A reference genome for Trichogramma kaykai: A tiny desert-dwelling parasitoid wasp with competing sex-ratio distorters.</title>
        <authorList>
            <person name="Culotta J."/>
            <person name="Lindsey A.R."/>
        </authorList>
    </citation>
    <scope>NUCLEOTIDE SEQUENCE [LARGE SCALE GENOMIC DNA]</scope>
    <source>
        <strain evidence="3 4">KSX58</strain>
    </source>
</reference>
<dbReference type="EMBL" id="JBJJXI010000147">
    <property type="protein sequence ID" value="KAL3386387.1"/>
    <property type="molecule type" value="Genomic_DNA"/>
</dbReference>
<proteinExistence type="predicted"/>
<dbReference type="AlphaFoldDB" id="A0ABD2W0E5"/>
<dbReference type="InterPro" id="IPR000477">
    <property type="entry name" value="RT_dom"/>
</dbReference>
<feature type="domain" description="Reverse transcriptase" evidence="2">
    <location>
        <begin position="273"/>
        <end position="501"/>
    </location>
</feature>
<dbReference type="Pfam" id="PF00078">
    <property type="entry name" value="RVT_1"/>
    <property type="match status" value="1"/>
</dbReference>
<feature type="coiled-coil region" evidence="1">
    <location>
        <begin position="122"/>
        <end position="149"/>
    </location>
</feature>
<dbReference type="GO" id="GO:0071897">
    <property type="term" value="P:DNA biosynthetic process"/>
    <property type="evidence" value="ECO:0007669"/>
    <property type="project" value="UniProtKB-ARBA"/>
</dbReference>
<accession>A0ABD2W0E5</accession>
<dbReference type="CDD" id="cd01650">
    <property type="entry name" value="RT_nLTR_like"/>
    <property type="match status" value="1"/>
</dbReference>
<keyword evidence="1" id="KW-0175">Coiled coil</keyword>
<dbReference type="PROSITE" id="PS50878">
    <property type="entry name" value="RT_POL"/>
    <property type="match status" value="1"/>
</dbReference>
<dbReference type="SUPFAM" id="SSF56672">
    <property type="entry name" value="DNA/RNA polymerases"/>
    <property type="match status" value="1"/>
</dbReference>
<comment type="caution">
    <text evidence="3">The sequence shown here is derived from an EMBL/GenBank/DDBJ whole genome shotgun (WGS) entry which is preliminary data.</text>
</comment>
<dbReference type="PANTHER" id="PTHR33332">
    <property type="entry name" value="REVERSE TRANSCRIPTASE DOMAIN-CONTAINING PROTEIN"/>
    <property type="match status" value="1"/>
</dbReference>
<dbReference type="InterPro" id="IPR043502">
    <property type="entry name" value="DNA/RNA_pol_sf"/>
</dbReference>